<dbReference type="EMBL" id="JBHSWD010000001">
    <property type="protein sequence ID" value="MFC6591755.1"/>
    <property type="molecule type" value="Genomic_DNA"/>
</dbReference>
<keyword evidence="2" id="KW-0472">Membrane</keyword>
<protein>
    <recommendedName>
        <fullName evidence="3">Mechanosensitive ion channel MscS C-terminal domain-containing protein</fullName>
    </recommendedName>
</protein>
<keyword evidence="2" id="KW-1003">Cell membrane</keyword>
<keyword evidence="5" id="KW-1185">Reference proteome</keyword>
<dbReference type="InterPro" id="IPR045276">
    <property type="entry name" value="YbiO_bact"/>
</dbReference>
<dbReference type="Proteomes" id="UP001596297">
    <property type="component" value="Unassembled WGS sequence"/>
</dbReference>
<comment type="subcellular location">
    <subcellularLocation>
        <location evidence="1">Cell membrane</location>
    </subcellularLocation>
</comment>
<organism evidence="4 5">
    <name type="scientific">Deinococcus lacus</name>
    <dbReference type="NCBI Taxonomy" id="392561"/>
    <lineage>
        <taxon>Bacteria</taxon>
        <taxon>Thermotogati</taxon>
        <taxon>Deinococcota</taxon>
        <taxon>Deinococci</taxon>
        <taxon>Deinococcales</taxon>
        <taxon>Deinococcaceae</taxon>
        <taxon>Deinococcus</taxon>
    </lineage>
</organism>
<proteinExistence type="predicted"/>
<name>A0ABW1YEZ5_9DEIO</name>
<evidence type="ECO:0000259" key="3">
    <source>
        <dbReference type="Pfam" id="PF21082"/>
    </source>
</evidence>
<evidence type="ECO:0000256" key="1">
    <source>
        <dbReference type="ARBA" id="ARBA00004236"/>
    </source>
</evidence>
<dbReference type="PANTHER" id="PTHR30460:SF0">
    <property type="entry name" value="MODERATE CONDUCTANCE MECHANOSENSITIVE CHANNEL YBIO"/>
    <property type="match status" value="1"/>
</dbReference>
<gene>
    <name evidence="4" type="ORF">ACFP81_06825</name>
</gene>
<dbReference type="InterPro" id="IPR049278">
    <property type="entry name" value="MS_channel_C"/>
</dbReference>
<evidence type="ECO:0000313" key="5">
    <source>
        <dbReference type="Proteomes" id="UP001596297"/>
    </source>
</evidence>
<reference evidence="5" key="1">
    <citation type="journal article" date="2019" name="Int. J. Syst. Evol. Microbiol.">
        <title>The Global Catalogue of Microorganisms (GCM) 10K type strain sequencing project: providing services to taxonomists for standard genome sequencing and annotation.</title>
        <authorList>
            <consortium name="The Broad Institute Genomics Platform"/>
            <consortium name="The Broad Institute Genome Sequencing Center for Infectious Disease"/>
            <person name="Wu L."/>
            <person name="Ma J."/>
        </authorList>
    </citation>
    <scope>NUCLEOTIDE SEQUENCE [LARGE SCALE GENOMIC DNA]</scope>
    <source>
        <strain evidence="5">CGMCC 1.15772</strain>
    </source>
</reference>
<accession>A0ABW1YEZ5</accession>
<dbReference type="Gene3D" id="3.30.70.100">
    <property type="match status" value="1"/>
</dbReference>
<evidence type="ECO:0000256" key="2">
    <source>
        <dbReference type="ARBA" id="ARBA00022475"/>
    </source>
</evidence>
<dbReference type="SUPFAM" id="SSF82689">
    <property type="entry name" value="Mechanosensitive channel protein MscS (YggB), C-terminal domain"/>
    <property type="match status" value="1"/>
</dbReference>
<dbReference type="PANTHER" id="PTHR30460">
    <property type="entry name" value="MODERATE CONDUCTANCE MECHANOSENSITIVE CHANNEL YBIO"/>
    <property type="match status" value="1"/>
</dbReference>
<dbReference type="InterPro" id="IPR011066">
    <property type="entry name" value="MscS_channel_C_sf"/>
</dbReference>
<evidence type="ECO:0000313" key="4">
    <source>
        <dbReference type="EMBL" id="MFC6591755.1"/>
    </source>
</evidence>
<feature type="domain" description="Mechanosensitive ion channel MscS C-terminal" evidence="3">
    <location>
        <begin position="21"/>
        <end position="57"/>
    </location>
</feature>
<sequence length="96" mass="10644">MGEYFLAEPDVQGVTLLGPEAITIRALFKVEPKSQWAVGREFNRRIKIAMDEAGLSIPFPQRTLSFKGGPVEVSLVAQDAQKVPAALEKQNRTHPR</sequence>
<comment type="caution">
    <text evidence="4">The sequence shown here is derived from an EMBL/GenBank/DDBJ whole genome shotgun (WGS) entry which is preliminary data.</text>
</comment>
<dbReference type="RefSeq" id="WP_380082765.1">
    <property type="nucleotide sequence ID" value="NZ_JBHSWD010000001.1"/>
</dbReference>
<dbReference type="Pfam" id="PF21082">
    <property type="entry name" value="MS_channel_3rd"/>
    <property type="match status" value="1"/>
</dbReference>